<comment type="catalytic activity">
    <reaction evidence="1">
        <text>UDP-N-acetyl-alpha-D-glucosamine = UDP-N-acetyl-alpha-D-galactosamine</text>
        <dbReference type="Rhea" id="RHEA:20517"/>
        <dbReference type="ChEBI" id="CHEBI:57705"/>
        <dbReference type="ChEBI" id="CHEBI:67138"/>
        <dbReference type="EC" id="5.1.3.7"/>
    </reaction>
</comment>
<dbReference type="PANTHER" id="PTHR43725">
    <property type="entry name" value="UDP-GLUCOSE 4-EPIMERASE"/>
    <property type="match status" value="1"/>
</dbReference>
<comment type="caution">
    <text evidence="11">The sequence shown here is derived from an EMBL/GenBank/DDBJ whole genome shotgun (WGS) entry which is preliminary data.</text>
</comment>
<dbReference type="GO" id="GO:0003978">
    <property type="term" value="F:UDP-glucose 4-epimerase activity"/>
    <property type="evidence" value="ECO:0007669"/>
    <property type="project" value="UniProtKB-UniRule"/>
</dbReference>
<evidence type="ECO:0000256" key="7">
    <source>
        <dbReference type="ARBA" id="ARBA00023144"/>
    </source>
</evidence>
<evidence type="ECO:0000256" key="8">
    <source>
        <dbReference type="ARBA" id="ARBA00023235"/>
    </source>
</evidence>
<reference evidence="11 12" key="1">
    <citation type="submission" date="2024-07" db="EMBL/GenBank/DDBJ databases">
        <title>Chromosome-level genome assembly of the water stick insect Ranatra chinensis (Heteroptera: Nepidae).</title>
        <authorList>
            <person name="Liu X."/>
        </authorList>
    </citation>
    <scope>NUCLEOTIDE SEQUENCE [LARGE SCALE GENOMIC DNA]</scope>
    <source>
        <strain evidence="11">Cailab_2021Rc</strain>
        <tissue evidence="11">Muscle</tissue>
    </source>
</reference>
<dbReference type="Gene3D" id="3.90.25.10">
    <property type="entry name" value="UDP-galactose 4-epimerase, domain 1"/>
    <property type="match status" value="1"/>
</dbReference>
<accession>A0ABD0XXG9</accession>
<evidence type="ECO:0000256" key="6">
    <source>
        <dbReference type="ARBA" id="ARBA00023027"/>
    </source>
</evidence>
<dbReference type="GO" id="GO:0006012">
    <property type="term" value="P:galactose metabolic process"/>
    <property type="evidence" value="ECO:0007669"/>
    <property type="project" value="UniProtKB-KW"/>
</dbReference>
<keyword evidence="9" id="KW-0119">Carbohydrate metabolism</keyword>
<comment type="pathway">
    <text evidence="5 9">Carbohydrate metabolism; galactose metabolism.</text>
</comment>
<comment type="cofactor">
    <cofactor evidence="3 9">
        <name>NAD(+)</name>
        <dbReference type="ChEBI" id="CHEBI:57540"/>
    </cofactor>
</comment>
<evidence type="ECO:0000313" key="12">
    <source>
        <dbReference type="Proteomes" id="UP001558652"/>
    </source>
</evidence>
<dbReference type="InterPro" id="IPR016040">
    <property type="entry name" value="NAD(P)-bd_dom"/>
</dbReference>
<dbReference type="EMBL" id="JBFDAA010000020">
    <property type="protein sequence ID" value="KAL1115305.1"/>
    <property type="molecule type" value="Genomic_DNA"/>
</dbReference>
<dbReference type="EC" id="5.1.3.2" evidence="9"/>
<sequence>MASNGNDPKPPVECVLVTGGAGYVGSHTVVKLLEGGYDVVVVDNMSNCTQNEKTSQPESLLRAQALTGRRLTFYGVDINDEAALDAVFKKASFTTHSVDCVLHFAALKSVSESCQIPMTYYRNNVAGTLALVKVMTDNNVKRAVYSSSSTVYGTPQCLPLDEGHPTGQGCTNPYGKSKFMVEEMFKDLCSADKCWRVISLRYFNPVGAHESGRLGEDPLDTPNNLMPYVAQVAVGRRPKLRVYGDDYPTSDGTGVRDYIHIDDLAEGHLRALERMFSAGLDGFRPYNLGTGKGHSVLEVVQAFSEACGKKIPYEIAPRREGDIAASYCDASLAKRDLGWAAKKDLKEMCKFL</sequence>
<evidence type="ECO:0000256" key="9">
    <source>
        <dbReference type="RuleBase" id="RU366046"/>
    </source>
</evidence>
<feature type="domain" description="NAD(P)-binding" evidence="10">
    <location>
        <begin position="16"/>
        <end position="350"/>
    </location>
</feature>
<comment type="catalytic activity">
    <reaction evidence="2 9">
        <text>UDP-alpha-D-glucose = UDP-alpha-D-galactose</text>
        <dbReference type="Rhea" id="RHEA:22168"/>
        <dbReference type="ChEBI" id="CHEBI:58885"/>
        <dbReference type="ChEBI" id="CHEBI:66914"/>
        <dbReference type="EC" id="5.1.3.2"/>
    </reaction>
</comment>
<gene>
    <name evidence="11" type="ORF">AAG570_007336</name>
</gene>
<dbReference type="PANTHER" id="PTHR43725:SF47">
    <property type="entry name" value="UDP-GLUCOSE 4-EPIMERASE"/>
    <property type="match status" value="1"/>
</dbReference>
<evidence type="ECO:0000256" key="3">
    <source>
        <dbReference type="ARBA" id="ARBA00001911"/>
    </source>
</evidence>
<dbReference type="InterPro" id="IPR005886">
    <property type="entry name" value="UDP_G4E"/>
</dbReference>
<dbReference type="Proteomes" id="UP001558652">
    <property type="component" value="Unassembled WGS sequence"/>
</dbReference>
<evidence type="ECO:0000259" key="10">
    <source>
        <dbReference type="Pfam" id="PF16363"/>
    </source>
</evidence>
<dbReference type="InterPro" id="IPR036291">
    <property type="entry name" value="NAD(P)-bd_dom_sf"/>
</dbReference>
<name>A0ABD0XXG9_9HEMI</name>
<dbReference type="NCBIfam" id="NF007956">
    <property type="entry name" value="PRK10675.1"/>
    <property type="match status" value="1"/>
</dbReference>
<dbReference type="PRINTS" id="PR01713">
    <property type="entry name" value="NUCEPIMERASE"/>
</dbReference>
<keyword evidence="8 9" id="KW-0413">Isomerase</keyword>
<evidence type="ECO:0000256" key="2">
    <source>
        <dbReference type="ARBA" id="ARBA00000083"/>
    </source>
</evidence>
<protein>
    <recommendedName>
        <fullName evidence="9">UDP-glucose 4-epimerase</fullName>
        <ecNumber evidence="9">5.1.3.2</ecNumber>
    </recommendedName>
</protein>
<evidence type="ECO:0000313" key="11">
    <source>
        <dbReference type="EMBL" id="KAL1115305.1"/>
    </source>
</evidence>
<dbReference type="SUPFAM" id="SSF51735">
    <property type="entry name" value="NAD(P)-binding Rossmann-fold domains"/>
    <property type="match status" value="1"/>
</dbReference>
<dbReference type="Pfam" id="PF16363">
    <property type="entry name" value="GDP_Man_Dehyd"/>
    <property type="match status" value="1"/>
</dbReference>
<dbReference type="Gene3D" id="3.40.50.720">
    <property type="entry name" value="NAD(P)-binding Rossmann-like Domain"/>
    <property type="match status" value="1"/>
</dbReference>
<evidence type="ECO:0000256" key="5">
    <source>
        <dbReference type="ARBA" id="ARBA00004947"/>
    </source>
</evidence>
<evidence type="ECO:0000256" key="1">
    <source>
        <dbReference type="ARBA" id="ARBA00000014"/>
    </source>
</evidence>
<dbReference type="GO" id="GO:0003974">
    <property type="term" value="F:UDP-N-acetylglucosamine 4-epimerase activity"/>
    <property type="evidence" value="ECO:0007669"/>
    <property type="project" value="UniProtKB-EC"/>
</dbReference>
<keyword evidence="6 9" id="KW-0520">NAD</keyword>
<dbReference type="AlphaFoldDB" id="A0ABD0XXG9"/>
<comment type="function">
    <text evidence="4">Catalyzes two distinct but analogous reactions: the reversible epimerization of UDP-glucose to UDP-galactose and the reversible epimerization of UDP-N-acetylglucosamine to UDP-N-acetylgalactosamine. The reaction with UDP-Gal plays a critical role in the Leloir pathway of galactose catabolism in which galactose is converted to the glycolytic intermediate glucose 6-phosphate. It contributes to the catabolism of dietary galactose and enables the endogenous biosynthesis of both UDP-Gal and UDP-GalNAc when exogenous sources are limited. Both UDP-sugar interconversions are important in the synthesis of glycoproteins and glycolipids.</text>
</comment>
<keyword evidence="7" id="KW-0299">Galactose metabolism</keyword>
<proteinExistence type="inferred from homology"/>
<dbReference type="NCBIfam" id="TIGR01179">
    <property type="entry name" value="galE"/>
    <property type="match status" value="1"/>
</dbReference>
<evidence type="ECO:0000256" key="4">
    <source>
        <dbReference type="ARBA" id="ARBA00002760"/>
    </source>
</evidence>
<comment type="subunit">
    <text evidence="9">Homodimer.</text>
</comment>
<organism evidence="11 12">
    <name type="scientific">Ranatra chinensis</name>
    <dbReference type="NCBI Taxonomy" id="642074"/>
    <lineage>
        <taxon>Eukaryota</taxon>
        <taxon>Metazoa</taxon>
        <taxon>Ecdysozoa</taxon>
        <taxon>Arthropoda</taxon>
        <taxon>Hexapoda</taxon>
        <taxon>Insecta</taxon>
        <taxon>Pterygota</taxon>
        <taxon>Neoptera</taxon>
        <taxon>Paraneoptera</taxon>
        <taxon>Hemiptera</taxon>
        <taxon>Heteroptera</taxon>
        <taxon>Panheteroptera</taxon>
        <taxon>Nepomorpha</taxon>
        <taxon>Nepidae</taxon>
        <taxon>Ranatrinae</taxon>
        <taxon>Ranatra</taxon>
    </lineage>
</organism>
<dbReference type="CDD" id="cd05247">
    <property type="entry name" value="UDP_G4E_1_SDR_e"/>
    <property type="match status" value="1"/>
</dbReference>
<keyword evidence="12" id="KW-1185">Reference proteome</keyword>
<comment type="similarity">
    <text evidence="9">Belongs to the NAD(P)-dependent epimerase/dehydratase family.</text>
</comment>